<dbReference type="SUPFAM" id="SSF52833">
    <property type="entry name" value="Thioredoxin-like"/>
    <property type="match status" value="1"/>
</dbReference>
<name>A0A5B9D8F0_9ARCH</name>
<dbReference type="GeneID" id="41329127"/>
<keyword evidence="3" id="KW-1185">Reference proteome</keyword>
<dbReference type="KEGG" id="psyt:DSAG12_01130"/>
<organism evidence="2 3">
    <name type="scientific">Promethearchaeum syntrophicum</name>
    <dbReference type="NCBI Taxonomy" id="2594042"/>
    <lineage>
        <taxon>Archaea</taxon>
        <taxon>Promethearchaeati</taxon>
        <taxon>Promethearchaeota</taxon>
        <taxon>Promethearchaeia</taxon>
        <taxon>Promethearchaeales</taxon>
        <taxon>Promethearchaeaceae</taxon>
        <taxon>Promethearchaeum</taxon>
    </lineage>
</organism>
<dbReference type="Proteomes" id="UP000321408">
    <property type="component" value="Chromosome"/>
</dbReference>
<dbReference type="AlphaFoldDB" id="A0A5B9D8F0"/>
<dbReference type="InterPro" id="IPR036249">
    <property type="entry name" value="Thioredoxin-like_sf"/>
</dbReference>
<protein>
    <submittedName>
        <fullName evidence="2">Glutaredoxin family protein</fullName>
    </submittedName>
</protein>
<sequence>MYEDIDFIEEDGKIATNELTVFALSTCGFCRRGLNFLRENEVKFRYVYVDKIDIEKKSKIKESLKKKFNRRVAFPFLVCNDEKAIVGFVKSDWEEICGL</sequence>
<dbReference type="Pfam" id="PF00462">
    <property type="entry name" value="Glutaredoxin"/>
    <property type="match status" value="1"/>
</dbReference>
<dbReference type="OrthoDB" id="73564at2157"/>
<dbReference type="EMBL" id="CP042905">
    <property type="protein sequence ID" value="QEE15305.1"/>
    <property type="molecule type" value="Genomic_DNA"/>
</dbReference>
<dbReference type="Gene3D" id="3.40.30.10">
    <property type="entry name" value="Glutaredoxin"/>
    <property type="match status" value="1"/>
</dbReference>
<proteinExistence type="predicted"/>
<reference evidence="2 3" key="1">
    <citation type="journal article" date="2020" name="Nature">
        <title>Isolation of an archaeon at the prokaryote-eukaryote interface.</title>
        <authorList>
            <person name="Imachi H."/>
            <person name="Nobu M.K."/>
            <person name="Nakahara N."/>
            <person name="Morono Y."/>
            <person name="Ogawara M."/>
            <person name="Takaki Y."/>
            <person name="Takano Y."/>
            <person name="Uematsu K."/>
            <person name="Ikuta T."/>
            <person name="Ito M."/>
            <person name="Matsui Y."/>
            <person name="Miyazaki M."/>
            <person name="Murata K."/>
            <person name="Saito Y."/>
            <person name="Sakai S."/>
            <person name="Song C."/>
            <person name="Tasumi E."/>
            <person name="Yamanaka Y."/>
            <person name="Yamaguchi T."/>
            <person name="Kamagata Y."/>
            <person name="Tamaki H."/>
            <person name="Takai K."/>
        </authorList>
    </citation>
    <scope>NUCLEOTIDE SEQUENCE [LARGE SCALE GENOMIC DNA]</scope>
    <source>
        <strain evidence="2 3">MK-D1</strain>
    </source>
</reference>
<dbReference type="InterPro" id="IPR002109">
    <property type="entry name" value="Glutaredoxin"/>
</dbReference>
<reference evidence="2 3" key="2">
    <citation type="journal article" date="2024" name="Int. J. Syst. Evol. Microbiol.">
        <title>Promethearchaeum syntrophicum gen. nov., sp. nov., an anaerobic, obligately syntrophic archaeon, the first isolate of the lineage 'Asgard' archaea, and proposal of the new archaeal phylum Promethearchaeota phyl. nov. and kingdom Promethearchaeati regn. nov.</title>
        <authorList>
            <person name="Imachi H."/>
            <person name="Nobu M.K."/>
            <person name="Kato S."/>
            <person name="Takaki Y."/>
            <person name="Miyazaki M."/>
            <person name="Miyata M."/>
            <person name="Ogawara M."/>
            <person name="Saito Y."/>
            <person name="Sakai S."/>
            <person name="Tahara Y.O."/>
            <person name="Takano Y."/>
            <person name="Tasumi E."/>
            <person name="Uematsu K."/>
            <person name="Yoshimura T."/>
            <person name="Itoh T."/>
            <person name="Ohkuma M."/>
            <person name="Takai K."/>
        </authorList>
    </citation>
    <scope>NUCLEOTIDE SEQUENCE [LARGE SCALE GENOMIC DNA]</scope>
    <source>
        <strain evidence="2 3">MK-D1</strain>
    </source>
</reference>
<feature type="domain" description="Glutaredoxin" evidence="1">
    <location>
        <begin position="20"/>
        <end position="82"/>
    </location>
</feature>
<evidence type="ECO:0000313" key="3">
    <source>
        <dbReference type="Proteomes" id="UP000321408"/>
    </source>
</evidence>
<gene>
    <name evidence="2" type="ORF">DSAG12_01130</name>
</gene>
<dbReference type="RefSeq" id="WP_147662220.1">
    <property type="nucleotide sequence ID" value="NZ_CP042905.2"/>
</dbReference>
<accession>A0A5B9D8F0</accession>
<evidence type="ECO:0000313" key="2">
    <source>
        <dbReference type="EMBL" id="QEE15305.1"/>
    </source>
</evidence>
<dbReference type="PROSITE" id="PS51354">
    <property type="entry name" value="GLUTAREDOXIN_2"/>
    <property type="match status" value="1"/>
</dbReference>
<evidence type="ECO:0000259" key="1">
    <source>
        <dbReference type="Pfam" id="PF00462"/>
    </source>
</evidence>